<keyword evidence="3" id="KW-1185">Reference proteome</keyword>
<dbReference type="SUPFAM" id="SSF56112">
    <property type="entry name" value="Protein kinase-like (PK-like)"/>
    <property type="match status" value="1"/>
</dbReference>
<dbReference type="InterPro" id="IPR052898">
    <property type="entry name" value="ACAD10-like"/>
</dbReference>
<dbReference type="InterPro" id="IPR011009">
    <property type="entry name" value="Kinase-like_dom_sf"/>
</dbReference>
<dbReference type="Gene3D" id="3.30.200.20">
    <property type="entry name" value="Phosphorylase Kinase, domain 1"/>
    <property type="match status" value="1"/>
</dbReference>
<dbReference type="CDD" id="cd05154">
    <property type="entry name" value="ACAD10_11_N-like"/>
    <property type="match status" value="1"/>
</dbReference>
<dbReference type="Gene3D" id="3.90.1200.10">
    <property type="match status" value="1"/>
</dbReference>
<sequence>MAEAELSAWMQAHVAGFQGPLTMTRLAGGQSNPTWRVEAASGRYVLRQKPVGKVLPSAHQVDREYRVMKALGATDVPVPRMLALCEDDSVMGSMFFVMEYLEGRTLWDPRLPDMTPAERGAVFEAMNDAIARISLVDPVAVGLGDYGRQGGYVERQISRWSKQYRASETVSIPSMDALIDWLPQAMPTAPEEVRIAHGDFRLDNLLFHPTEPRVLGVLDWELSTLGDPYADFAYNVMVWRIVPGIFRGLGGVDLAALGIPTESDYIDLWCAKTGRERPENFDFYIILSLFRIAAIVQGIAKRAQDGTANDPKAAEMGKVAGPLADIAWGMVKR</sequence>
<dbReference type="InterPro" id="IPR002575">
    <property type="entry name" value="Aminoglycoside_PTrfase"/>
</dbReference>
<dbReference type="Proteomes" id="UP001208938">
    <property type="component" value="Unassembled WGS sequence"/>
</dbReference>
<dbReference type="EMBL" id="JAPDFL010000001">
    <property type="protein sequence ID" value="MCW1931927.1"/>
    <property type="molecule type" value="Genomic_DNA"/>
</dbReference>
<evidence type="ECO:0000259" key="1">
    <source>
        <dbReference type="Pfam" id="PF01636"/>
    </source>
</evidence>
<proteinExistence type="predicted"/>
<evidence type="ECO:0000313" key="2">
    <source>
        <dbReference type="EMBL" id="MCW1931927.1"/>
    </source>
</evidence>
<accession>A0ABT3GWN1</accession>
<reference evidence="2 3" key="1">
    <citation type="submission" date="2022-10" db="EMBL/GenBank/DDBJ databases">
        <title>Pararhodobacter sp. nov., isolated from marine algae.</title>
        <authorList>
            <person name="Choi B.J."/>
            <person name="Kim J.M."/>
            <person name="Lee J.K."/>
            <person name="Choi D.G."/>
            <person name="Jeon C.O."/>
        </authorList>
    </citation>
    <scope>NUCLEOTIDE SEQUENCE [LARGE SCALE GENOMIC DNA]</scope>
    <source>
        <strain evidence="2 3">ZQ420</strain>
    </source>
</reference>
<comment type="caution">
    <text evidence="2">The sequence shown here is derived from an EMBL/GenBank/DDBJ whole genome shotgun (WGS) entry which is preliminary data.</text>
</comment>
<dbReference type="PANTHER" id="PTHR47829">
    <property type="entry name" value="HYDROLASE, PUTATIVE (AFU_ORTHOLOGUE AFUA_1G12880)-RELATED"/>
    <property type="match status" value="1"/>
</dbReference>
<dbReference type="PANTHER" id="PTHR47829:SF3">
    <property type="entry name" value="AMINOGLYCOSIDE PHOSPHOTRANSFERASE DOMAIN-CONTAINING PROTEIN"/>
    <property type="match status" value="1"/>
</dbReference>
<organism evidence="2 3">
    <name type="scientific">Pararhodobacter zhoushanensis</name>
    <dbReference type="NCBI Taxonomy" id="2479545"/>
    <lineage>
        <taxon>Bacteria</taxon>
        <taxon>Pseudomonadati</taxon>
        <taxon>Pseudomonadota</taxon>
        <taxon>Alphaproteobacteria</taxon>
        <taxon>Rhodobacterales</taxon>
        <taxon>Paracoccaceae</taxon>
        <taxon>Pararhodobacter</taxon>
    </lineage>
</organism>
<dbReference type="RefSeq" id="WP_264505004.1">
    <property type="nucleotide sequence ID" value="NZ_JAPDFL010000001.1"/>
</dbReference>
<evidence type="ECO:0000313" key="3">
    <source>
        <dbReference type="Proteomes" id="UP001208938"/>
    </source>
</evidence>
<feature type="domain" description="Aminoglycoside phosphotransferase" evidence="1">
    <location>
        <begin position="23"/>
        <end position="241"/>
    </location>
</feature>
<dbReference type="Pfam" id="PF01636">
    <property type="entry name" value="APH"/>
    <property type="match status" value="1"/>
</dbReference>
<name>A0ABT3GWN1_9RHOB</name>
<dbReference type="InterPro" id="IPR041726">
    <property type="entry name" value="ACAD10_11_N"/>
</dbReference>
<protein>
    <submittedName>
        <fullName evidence="2">Phosphotransferase</fullName>
    </submittedName>
</protein>
<gene>
    <name evidence="2" type="ORF">OKW52_06535</name>
</gene>